<evidence type="ECO:0000313" key="16">
    <source>
        <dbReference type="Proteomes" id="UP000186955"/>
    </source>
</evidence>
<evidence type="ECO:0000256" key="7">
    <source>
        <dbReference type="ARBA" id="ARBA00022989"/>
    </source>
</evidence>
<dbReference type="InterPro" id="IPR005829">
    <property type="entry name" value="Sugar_transporter_CS"/>
</dbReference>
<feature type="transmembrane region" description="Helical" evidence="13">
    <location>
        <begin position="68"/>
        <end position="88"/>
    </location>
</feature>
<keyword evidence="3 12" id="KW-0813">Transport</keyword>
<evidence type="ECO:0000256" key="4">
    <source>
        <dbReference type="ARBA" id="ARBA00022692"/>
    </source>
</evidence>
<dbReference type="InterPro" id="IPR050360">
    <property type="entry name" value="MFS_Sugar_Transporters"/>
</dbReference>
<evidence type="ECO:0000256" key="9">
    <source>
        <dbReference type="ARBA" id="ARBA00037560"/>
    </source>
</evidence>
<dbReference type="GO" id="GO:0005886">
    <property type="term" value="C:plasma membrane"/>
    <property type="evidence" value="ECO:0007669"/>
    <property type="project" value="UniProtKB-SubCell"/>
</dbReference>
<evidence type="ECO:0000256" key="2">
    <source>
        <dbReference type="ARBA" id="ARBA00010992"/>
    </source>
</evidence>
<evidence type="ECO:0000256" key="6">
    <source>
        <dbReference type="ARBA" id="ARBA00022911"/>
    </source>
</evidence>
<evidence type="ECO:0000256" key="1">
    <source>
        <dbReference type="ARBA" id="ARBA00004651"/>
    </source>
</evidence>
<evidence type="ECO:0000259" key="14">
    <source>
        <dbReference type="PROSITE" id="PS50850"/>
    </source>
</evidence>
<dbReference type="InterPro" id="IPR036259">
    <property type="entry name" value="MFS_trans_sf"/>
</dbReference>
<dbReference type="SUPFAM" id="SSF103473">
    <property type="entry name" value="MFS general substrate transporter"/>
    <property type="match status" value="1"/>
</dbReference>
<dbReference type="Gene3D" id="1.20.1250.20">
    <property type="entry name" value="MFS general substrate transporter like domains"/>
    <property type="match status" value="1"/>
</dbReference>
<protein>
    <recommendedName>
        <fullName evidence="11">Quinate transporter</fullName>
    </recommendedName>
</protein>
<keyword evidence="16" id="KW-1185">Reference proteome</keyword>
<dbReference type="STRING" id="1316194.A0A1Q5UJJ7"/>
<dbReference type="GO" id="GO:0005351">
    <property type="term" value="F:carbohydrate:proton symporter activity"/>
    <property type="evidence" value="ECO:0007669"/>
    <property type="project" value="TreeGrafter"/>
</dbReference>
<comment type="similarity">
    <text evidence="2 12">Belongs to the major facilitator superfamily. Sugar transporter (TC 2.A.1.1) family.</text>
</comment>
<keyword evidence="5" id="KW-0832">Ubl conjugation</keyword>
<evidence type="ECO:0000256" key="10">
    <source>
        <dbReference type="ARBA" id="ARBA00038682"/>
    </source>
</evidence>
<evidence type="ECO:0000256" key="11">
    <source>
        <dbReference type="ARBA" id="ARBA00043213"/>
    </source>
</evidence>
<feature type="transmembrane region" description="Helical" evidence="13">
    <location>
        <begin position="193"/>
        <end position="214"/>
    </location>
</feature>
<comment type="caution">
    <text evidence="15">The sequence shown here is derived from an EMBL/GenBank/DDBJ whole genome shotgun (WGS) entry which is preliminary data.</text>
</comment>
<comment type="function">
    <text evidence="9">Integral membrane transporter that imports quinic acid to be catabolized as a carbon source.</text>
</comment>
<comment type="subcellular location">
    <subcellularLocation>
        <location evidence="1">Cell membrane</location>
        <topology evidence="1">Multi-pass membrane protein</topology>
    </subcellularLocation>
</comment>
<feature type="domain" description="Major facilitator superfamily (MFS) profile" evidence="14">
    <location>
        <begin position="24"/>
        <end position="481"/>
    </location>
</feature>
<dbReference type="NCBIfam" id="TIGR00879">
    <property type="entry name" value="SP"/>
    <property type="match status" value="1"/>
</dbReference>
<dbReference type="PROSITE" id="PS00217">
    <property type="entry name" value="SUGAR_TRANSPORT_2"/>
    <property type="match status" value="1"/>
</dbReference>
<dbReference type="PROSITE" id="PS00216">
    <property type="entry name" value="SUGAR_TRANSPORT_1"/>
    <property type="match status" value="1"/>
</dbReference>
<organism evidence="15 16">
    <name type="scientific">Penicillium subrubescens</name>
    <dbReference type="NCBI Taxonomy" id="1316194"/>
    <lineage>
        <taxon>Eukaryota</taxon>
        <taxon>Fungi</taxon>
        <taxon>Dikarya</taxon>
        <taxon>Ascomycota</taxon>
        <taxon>Pezizomycotina</taxon>
        <taxon>Eurotiomycetes</taxon>
        <taxon>Eurotiomycetidae</taxon>
        <taxon>Eurotiales</taxon>
        <taxon>Aspergillaceae</taxon>
        <taxon>Penicillium</taxon>
    </lineage>
</organism>
<sequence>MSILKLVEDRPTPKAVYNWRVYLLAAVASCTSCMIGYDSAFIGTTLALDSFKSEFHFNTMSTATKNLISANIVSCYQAGAFFGAFFAYPIGHFWGRRIGLLAAGLVFILGAGLMLGANGDRGLGLIYAGRVLAGLGVGAGSNITPIYISELSPPAIRGRLVGVYELGWQIGGLVGFWINYGVSETLAPSHKQWLIPFAVQLIPAGLLLIGGSFIRESPRWLFSRGRREEAIKNLCWIRQLPEDDIYMIEEIGAIDSALEEQRATIGVGFWKPFQAAGTNKRVMYRLFLGSMLFFWQNGSGINAINYYSPTVFKSIGVTGTNTSLLTTGIFGVVKTVVTFIWLLYLIDRVGRRNLLLIGAAGGSVCLWIVGAYIKIAEPAKHPKATMDGGGIAAMFFFYLWTVFYTPTWNGTPWVLNSEMFDPNMRSLAQACAAASNWLWNFLISRFTPQMFTAMGYGVYFFFASLMICSIFFVFFLIPETKGIPLESMDPLFEVKPIWRAHGQILETLREDEERFRHDVQESGLAEAKLNAQQVEDTATEQPKTSYV</sequence>
<feature type="transmembrane region" description="Helical" evidence="13">
    <location>
        <begin position="100"/>
        <end position="119"/>
    </location>
</feature>
<reference evidence="15 16" key="1">
    <citation type="submission" date="2016-10" db="EMBL/GenBank/DDBJ databases">
        <title>Genome sequence of the ascomycete fungus Penicillium subrubescens.</title>
        <authorList>
            <person name="De Vries R.P."/>
            <person name="Peng M."/>
            <person name="Dilokpimol A."/>
            <person name="Hilden K."/>
            <person name="Makela M.R."/>
            <person name="Grigoriev I."/>
            <person name="Riley R."/>
            <person name="Granchi Z."/>
        </authorList>
    </citation>
    <scope>NUCLEOTIDE SEQUENCE [LARGE SCALE GENOMIC DNA]</scope>
    <source>
        <strain evidence="15 16">CBS 132785</strain>
    </source>
</reference>
<dbReference type="PANTHER" id="PTHR48022:SF34">
    <property type="entry name" value="MAJOR FACILITATOR SUPERFAMILY (MFS) PROFILE DOMAIN-CONTAINING PROTEIN-RELATED"/>
    <property type="match status" value="1"/>
</dbReference>
<keyword evidence="7 13" id="KW-1133">Transmembrane helix</keyword>
<keyword evidence="8 13" id="KW-0472">Membrane</keyword>
<keyword evidence="6" id="KW-0672">Quinate metabolism</keyword>
<evidence type="ECO:0000256" key="3">
    <source>
        <dbReference type="ARBA" id="ARBA00022448"/>
    </source>
</evidence>
<feature type="transmembrane region" description="Helical" evidence="13">
    <location>
        <begin position="324"/>
        <end position="346"/>
    </location>
</feature>
<feature type="transmembrane region" description="Helical" evidence="13">
    <location>
        <begin position="456"/>
        <end position="477"/>
    </location>
</feature>
<feature type="transmembrane region" description="Helical" evidence="13">
    <location>
        <begin position="125"/>
        <end position="148"/>
    </location>
</feature>
<evidence type="ECO:0000313" key="15">
    <source>
        <dbReference type="EMBL" id="OKP12668.1"/>
    </source>
</evidence>
<feature type="transmembrane region" description="Helical" evidence="13">
    <location>
        <begin position="160"/>
        <end position="181"/>
    </location>
</feature>
<dbReference type="PRINTS" id="PR00171">
    <property type="entry name" value="SUGRTRNSPORT"/>
</dbReference>
<feature type="transmembrane region" description="Helical" evidence="13">
    <location>
        <begin position="21"/>
        <end position="48"/>
    </location>
</feature>
<feature type="transmembrane region" description="Helical" evidence="13">
    <location>
        <begin position="353"/>
        <end position="375"/>
    </location>
</feature>
<evidence type="ECO:0000256" key="12">
    <source>
        <dbReference type="RuleBase" id="RU003346"/>
    </source>
</evidence>
<dbReference type="EMBL" id="MNBE01000183">
    <property type="protein sequence ID" value="OKP12668.1"/>
    <property type="molecule type" value="Genomic_DNA"/>
</dbReference>
<keyword evidence="4 13" id="KW-0812">Transmembrane</keyword>
<dbReference type="InterPro" id="IPR003663">
    <property type="entry name" value="Sugar/inositol_transpt"/>
</dbReference>
<dbReference type="Pfam" id="PF00083">
    <property type="entry name" value="Sugar_tr"/>
    <property type="match status" value="1"/>
</dbReference>
<gene>
    <name evidence="15" type="ORF">PENSUB_1761</name>
</gene>
<dbReference type="FunFam" id="1.20.1250.20:FF:000026">
    <property type="entry name" value="MFS quinate transporter QutD"/>
    <property type="match status" value="1"/>
</dbReference>
<dbReference type="InterPro" id="IPR005828">
    <property type="entry name" value="MFS_sugar_transport-like"/>
</dbReference>
<evidence type="ECO:0000256" key="13">
    <source>
        <dbReference type="SAM" id="Phobius"/>
    </source>
</evidence>
<dbReference type="InterPro" id="IPR020846">
    <property type="entry name" value="MFS_dom"/>
</dbReference>
<dbReference type="Proteomes" id="UP000186955">
    <property type="component" value="Unassembled WGS sequence"/>
</dbReference>
<dbReference type="OrthoDB" id="508119at2759"/>
<dbReference type="PANTHER" id="PTHR48022">
    <property type="entry name" value="PLASTIDIC GLUCOSE TRANSPORTER 4"/>
    <property type="match status" value="1"/>
</dbReference>
<evidence type="ECO:0000256" key="5">
    <source>
        <dbReference type="ARBA" id="ARBA00022843"/>
    </source>
</evidence>
<dbReference type="PROSITE" id="PS50850">
    <property type="entry name" value="MFS"/>
    <property type="match status" value="1"/>
</dbReference>
<feature type="transmembrane region" description="Helical" evidence="13">
    <location>
        <begin position="282"/>
        <end position="304"/>
    </location>
</feature>
<name>A0A1Q5UJJ7_9EURO</name>
<feature type="transmembrane region" description="Helical" evidence="13">
    <location>
        <begin position="395"/>
        <end position="415"/>
    </location>
</feature>
<evidence type="ECO:0000256" key="8">
    <source>
        <dbReference type="ARBA" id="ARBA00023136"/>
    </source>
</evidence>
<accession>A0A1Q5UJJ7</accession>
<comment type="subunit">
    <text evidence="10">Interacts with creB.</text>
</comment>
<proteinExistence type="inferred from homology"/>
<dbReference type="AlphaFoldDB" id="A0A1Q5UJJ7"/>